<dbReference type="InterPro" id="IPR029061">
    <property type="entry name" value="THDP-binding"/>
</dbReference>
<dbReference type="CDD" id="cd07036">
    <property type="entry name" value="TPP_PYR_E1-PDHc-beta_like"/>
    <property type="match status" value="1"/>
</dbReference>
<organism evidence="5 6">
    <name type="scientific">Aurantiacibacter rhizosphaerae</name>
    <dbReference type="NCBI Taxonomy" id="2691582"/>
    <lineage>
        <taxon>Bacteria</taxon>
        <taxon>Pseudomonadati</taxon>
        <taxon>Pseudomonadota</taxon>
        <taxon>Alphaproteobacteria</taxon>
        <taxon>Sphingomonadales</taxon>
        <taxon>Erythrobacteraceae</taxon>
        <taxon>Aurantiacibacter</taxon>
    </lineage>
</organism>
<dbReference type="PANTHER" id="PTHR43257">
    <property type="entry name" value="PYRUVATE DEHYDROGENASE E1 COMPONENT BETA SUBUNIT"/>
    <property type="match status" value="1"/>
</dbReference>
<gene>
    <name evidence="5" type="ORF">GRF63_15450</name>
</gene>
<dbReference type="FunFam" id="3.40.50.970:FF:000001">
    <property type="entry name" value="Pyruvate dehydrogenase E1 beta subunit"/>
    <property type="match status" value="1"/>
</dbReference>
<dbReference type="AlphaFoldDB" id="A0A844XHK0"/>
<dbReference type="FunFam" id="3.40.50.920:FF:000001">
    <property type="entry name" value="Pyruvate dehydrogenase E1 beta subunit"/>
    <property type="match status" value="1"/>
</dbReference>
<proteinExistence type="predicted"/>
<dbReference type="PANTHER" id="PTHR43257:SF2">
    <property type="entry name" value="PYRUVATE DEHYDROGENASE E1 COMPONENT SUBUNIT BETA"/>
    <property type="match status" value="1"/>
</dbReference>
<evidence type="ECO:0000313" key="5">
    <source>
        <dbReference type="EMBL" id="MWV29300.1"/>
    </source>
</evidence>
<dbReference type="InterPro" id="IPR009014">
    <property type="entry name" value="Transketo_C/PFOR_II"/>
</dbReference>
<keyword evidence="3" id="KW-0786">Thiamine pyrophosphate</keyword>
<name>A0A844XHK0_9SPHN</name>
<dbReference type="Proteomes" id="UP000461409">
    <property type="component" value="Unassembled WGS sequence"/>
</dbReference>
<accession>A0A844XHK0</accession>
<evidence type="ECO:0000256" key="2">
    <source>
        <dbReference type="ARBA" id="ARBA00023002"/>
    </source>
</evidence>
<dbReference type="InterPro" id="IPR033248">
    <property type="entry name" value="Transketolase_C"/>
</dbReference>
<reference evidence="5 6" key="2">
    <citation type="submission" date="2020-02" db="EMBL/GenBank/DDBJ databases">
        <title>Erythrobacter dongmakensis sp. nov., isolated from a tidal mudflat.</title>
        <authorList>
            <person name="Kim I.S."/>
        </authorList>
    </citation>
    <scope>NUCLEOTIDE SEQUENCE [LARGE SCALE GENOMIC DNA]</scope>
    <source>
        <strain evidence="5 6">GH3-10</strain>
    </source>
</reference>
<evidence type="ECO:0000313" key="6">
    <source>
        <dbReference type="Proteomes" id="UP000461409"/>
    </source>
</evidence>
<dbReference type="SUPFAM" id="SSF52518">
    <property type="entry name" value="Thiamin diphosphate-binding fold (THDP-binding)"/>
    <property type="match status" value="1"/>
</dbReference>
<dbReference type="RefSeq" id="WP_160486971.1">
    <property type="nucleotide sequence ID" value="NZ_WUBR01000004.1"/>
</dbReference>
<reference evidence="5 6" key="1">
    <citation type="submission" date="2019-12" db="EMBL/GenBank/DDBJ databases">
        <authorList>
            <person name="Lee S.D."/>
        </authorList>
    </citation>
    <scope>NUCLEOTIDE SEQUENCE [LARGE SCALE GENOMIC DNA]</scope>
    <source>
        <strain evidence="5 6">GH3-10</strain>
    </source>
</reference>
<dbReference type="Gene3D" id="3.40.50.970">
    <property type="match status" value="1"/>
</dbReference>
<protein>
    <submittedName>
        <fullName evidence="5">Alpha-ketoacid dehydrogenase subunit beta</fullName>
    </submittedName>
</protein>
<dbReference type="Pfam" id="PF02779">
    <property type="entry name" value="Transket_pyr"/>
    <property type="match status" value="1"/>
</dbReference>
<dbReference type="NCBIfam" id="NF006667">
    <property type="entry name" value="PRK09212.1"/>
    <property type="match status" value="1"/>
</dbReference>
<evidence type="ECO:0000256" key="1">
    <source>
        <dbReference type="ARBA" id="ARBA00001964"/>
    </source>
</evidence>
<sequence>MTEKMTIAQALNLALDDAMAEDPKVVMLGEDLADNEEGGVMGVTKGLSTKYGKRVRSTPISEQAIMGAAIGASLVGYKPVAEIMLMNFTTVAMDMIVNHAAKLRFMSGGQTHVPIVIRTMTGAGFSVGGQHSDYLEAWFAHTAGIKVVAPANAAEAYGLLLSSIDDPDPVLFIENMPSYWTPGPAPTRGERIPLGKARIAREGKDLTIVSYSRMANEALAAAEALAEDGVDTEVIDLRTIAPWDQDTVIASVKKTGRLLTVHEATKPFGVGSEIAAVVNEALFGDLKAPVKRLGGAFCAVPFSKPLEDAFAPNAQGIAAEVRSMLSLDPVD</sequence>
<dbReference type="EMBL" id="WUBR01000004">
    <property type="protein sequence ID" value="MWV29300.1"/>
    <property type="molecule type" value="Genomic_DNA"/>
</dbReference>
<dbReference type="InterPro" id="IPR005475">
    <property type="entry name" value="Transketolase-like_Pyr-bd"/>
</dbReference>
<feature type="domain" description="Transketolase-like pyrimidine-binding" evidence="4">
    <location>
        <begin position="5"/>
        <end position="181"/>
    </location>
</feature>
<comment type="cofactor">
    <cofactor evidence="1">
        <name>thiamine diphosphate</name>
        <dbReference type="ChEBI" id="CHEBI:58937"/>
    </cofactor>
</comment>
<dbReference type="SMART" id="SM00861">
    <property type="entry name" value="Transket_pyr"/>
    <property type="match status" value="1"/>
</dbReference>
<dbReference type="SUPFAM" id="SSF52922">
    <property type="entry name" value="TK C-terminal domain-like"/>
    <property type="match status" value="1"/>
</dbReference>
<comment type="caution">
    <text evidence="5">The sequence shown here is derived from an EMBL/GenBank/DDBJ whole genome shotgun (WGS) entry which is preliminary data.</text>
</comment>
<dbReference type="Gene3D" id="3.40.50.920">
    <property type="match status" value="1"/>
</dbReference>
<evidence type="ECO:0000259" key="4">
    <source>
        <dbReference type="SMART" id="SM00861"/>
    </source>
</evidence>
<dbReference type="Pfam" id="PF02780">
    <property type="entry name" value="Transketolase_C"/>
    <property type="match status" value="1"/>
</dbReference>
<evidence type="ECO:0000256" key="3">
    <source>
        <dbReference type="ARBA" id="ARBA00023052"/>
    </source>
</evidence>
<keyword evidence="6" id="KW-1185">Reference proteome</keyword>
<dbReference type="GO" id="GO:0016491">
    <property type="term" value="F:oxidoreductase activity"/>
    <property type="evidence" value="ECO:0007669"/>
    <property type="project" value="UniProtKB-KW"/>
</dbReference>
<keyword evidence="2" id="KW-0560">Oxidoreductase</keyword>